<dbReference type="PANTHER" id="PTHR36444:SF2">
    <property type="entry name" value="TRANSCRIPTIONAL REGULATOR PROTEIN YOBU-RELATED"/>
    <property type="match status" value="1"/>
</dbReference>
<dbReference type="Pfam" id="PF14526">
    <property type="entry name" value="Cass2"/>
    <property type="match status" value="1"/>
</dbReference>
<dbReference type="PANTHER" id="PTHR36444">
    <property type="entry name" value="TRANSCRIPTIONAL REGULATOR PROTEIN YOBU-RELATED"/>
    <property type="match status" value="1"/>
</dbReference>
<dbReference type="Proteomes" id="UP000030129">
    <property type="component" value="Unassembled WGS sequence"/>
</dbReference>
<dbReference type="InterPro" id="IPR053182">
    <property type="entry name" value="YobU-like_regulator"/>
</dbReference>
<accession>A0A0A2LVW5</accession>
<proteinExistence type="predicted"/>
<dbReference type="Gene3D" id="3.20.80.10">
    <property type="entry name" value="Regulatory factor, effector binding domain"/>
    <property type="match status" value="1"/>
</dbReference>
<dbReference type="AlphaFoldDB" id="A0A0A2LVW5"/>
<dbReference type="STRING" id="1406840.Q763_01830"/>
<dbReference type="InterPro" id="IPR029441">
    <property type="entry name" value="Cass2"/>
</dbReference>
<dbReference type="SUPFAM" id="SSF55136">
    <property type="entry name" value="Probable bacterial effector-binding domain"/>
    <property type="match status" value="1"/>
</dbReference>
<dbReference type="SMART" id="SM00871">
    <property type="entry name" value="AraC_E_bind"/>
    <property type="match status" value="1"/>
</dbReference>
<sequence length="153" mass="17477">MEIKNTSFKLAGLKLGFKTTNENNKAMEDCAALWQHFGGSFIGNKLPQKLSNDVYAVYFDYEGDHTNPYAYFIGYRVPEDIEIPSGVDTITIPSQNYERVTAKGQMPNCVADTWREIWKKDDSDRAYGFDFEVYGTKAADWNNAEIDIYLSLK</sequence>
<dbReference type="RefSeq" id="WP_035130504.1">
    <property type="nucleotide sequence ID" value="NZ_JRLV01000001.1"/>
</dbReference>
<feature type="domain" description="AraC effector-binding" evidence="1">
    <location>
        <begin position="1"/>
        <end position="153"/>
    </location>
</feature>
<evidence type="ECO:0000313" key="2">
    <source>
        <dbReference type="EMBL" id="KGO84507.1"/>
    </source>
</evidence>
<evidence type="ECO:0000259" key="1">
    <source>
        <dbReference type="SMART" id="SM00871"/>
    </source>
</evidence>
<evidence type="ECO:0000313" key="3">
    <source>
        <dbReference type="Proteomes" id="UP000030129"/>
    </source>
</evidence>
<organism evidence="2 3">
    <name type="scientific">Flavobacterium beibuense F44-8</name>
    <dbReference type="NCBI Taxonomy" id="1406840"/>
    <lineage>
        <taxon>Bacteria</taxon>
        <taxon>Pseudomonadati</taxon>
        <taxon>Bacteroidota</taxon>
        <taxon>Flavobacteriia</taxon>
        <taxon>Flavobacteriales</taxon>
        <taxon>Flavobacteriaceae</taxon>
        <taxon>Flavobacterium</taxon>
    </lineage>
</organism>
<reference evidence="2 3" key="1">
    <citation type="submission" date="2013-09" db="EMBL/GenBank/DDBJ databases">
        <authorList>
            <person name="Zeng Z."/>
            <person name="Chen C."/>
        </authorList>
    </citation>
    <scope>NUCLEOTIDE SEQUENCE [LARGE SCALE GENOMIC DNA]</scope>
    <source>
        <strain evidence="2 3">F44-8</strain>
    </source>
</reference>
<dbReference type="EMBL" id="JRLV01000001">
    <property type="protein sequence ID" value="KGO84507.1"/>
    <property type="molecule type" value="Genomic_DNA"/>
</dbReference>
<gene>
    <name evidence="2" type="ORF">Q763_01830</name>
</gene>
<keyword evidence="3" id="KW-1185">Reference proteome</keyword>
<comment type="caution">
    <text evidence="2">The sequence shown here is derived from an EMBL/GenBank/DDBJ whole genome shotgun (WGS) entry which is preliminary data.</text>
</comment>
<protein>
    <submittedName>
        <fullName evidence="2">Transcriptional regulator</fullName>
    </submittedName>
</protein>
<dbReference type="InterPro" id="IPR011256">
    <property type="entry name" value="Reg_factor_effector_dom_sf"/>
</dbReference>
<dbReference type="InterPro" id="IPR010499">
    <property type="entry name" value="AraC_E-bd"/>
</dbReference>
<dbReference type="eggNOG" id="COG3708">
    <property type="taxonomic scope" value="Bacteria"/>
</dbReference>
<name>A0A0A2LVW5_9FLAO</name>